<feature type="domain" description="HTH cro/C1-type" evidence="1">
    <location>
        <begin position="6"/>
        <end position="60"/>
    </location>
</feature>
<dbReference type="EMBL" id="JACSQO010000005">
    <property type="protein sequence ID" value="MBD7944824.1"/>
    <property type="molecule type" value="Genomic_DNA"/>
</dbReference>
<dbReference type="Proteomes" id="UP000640786">
    <property type="component" value="Unassembled WGS sequence"/>
</dbReference>
<proteinExistence type="predicted"/>
<name>A0ABR8RAJ7_9BACI</name>
<keyword evidence="3" id="KW-1185">Reference proteome</keyword>
<evidence type="ECO:0000313" key="2">
    <source>
        <dbReference type="EMBL" id="MBD7944824.1"/>
    </source>
</evidence>
<dbReference type="InterPro" id="IPR010982">
    <property type="entry name" value="Lambda_DNA-bd_dom_sf"/>
</dbReference>
<dbReference type="InterPro" id="IPR053163">
    <property type="entry name" value="HTH-type_regulator_Rgg"/>
</dbReference>
<dbReference type="CDD" id="cd00093">
    <property type="entry name" value="HTH_XRE"/>
    <property type="match status" value="1"/>
</dbReference>
<dbReference type="PANTHER" id="PTHR37038:SF13">
    <property type="entry name" value="HTH CRO_C1-TYPE DOMAIN-CONTAINING PROTEIN"/>
    <property type="match status" value="1"/>
</dbReference>
<dbReference type="SMART" id="SM00530">
    <property type="entry name" value="HTH_XRE"/>
    <property type="match status" value="1"/>
</dbReference>
<sequence>MLGKLIKKIRTSKGFTQAEIAKSAHISQSNYSKFEVDAIEIRATSFMMILDKVGLDLEEFEFIKNGYSYSDKRKLLIKFFYAPYNSNLKLKEIYNECELILNSRYDEDIKDIRTLCSALIHLNNDNDIEQARIPAFEIWDRLKKMEQLYISDIYLFNAIMFIFPLETIMETRNFIQKSIDRYKNFQNIDRMSINIILNLSYLYISNKKYSEALTEILNIEPKCKQLNAYIPLAICYIRKGICMERTGSEEQGKQWIKKGLNIVEVLEEEKLLEALKLELTL</sequence>
<dbReference type="SUPFAM" id="SSF48452">
    <property type="entry name" value="TPR-like"/>
    <property type="match status" value="1"/>
</dbReference>
<organism evidence="2 3">
    <name type="scientific">Psychrobacillus faecigallinarum</name>
    <dbReference type="NCBI Taxonomy" id="2762235"/>
    <lineage>
        <taxon>Bacteria</taxon>
        <taxon>Bacillati</taxon>
        <taxon>Bacillota</taxon>
        <taxon>Bacilli</taxon>
        <taxon>Bacillales</taxon>
        <taxon>Bacillaceae</taxon>
        <taxon>Psychrobacillus</taxon>
    </lineage>
</organism>
<dbReference type="Pfam" id="PF01381">
    <property type="entry name" value="HTH_3"/>
    <property type="match status" value="1"/>
</dbReference>
<accession>A0ABR8RAJ7</accession>
<reference evidence="2 3" key="1">
    <citation type="submission" date="2020-08" db="EMBL/GenBank/DDBJ databases">
        <title>A Genomic Blueprint of the Chicken Gut Microbiome.</title>
        <authorList>
            <person name="Gilroy R."/>
            <person name="Ravi A."/>
            <person name="Getino M."/>
            <person name="Pursley I."/>
            <person name="Horton D.L."/>
            <person name="Alikhan N.-F."/>
            <person name="Baker D."/>
            <person name="Gharbi K."/>
            <person name="Hall N."/>
            <person name="Watson M."/>
            <person name="Adriaenssens E.M."/>
            <person name="Foster-Nyarko E."/>
            <person name="Jarju S."/>
            <person name="Secka A."/>
            <person name="Antonio M."/>
            <person name="Oren A."/>
            <person name="Chaudhuri R."/>
            <person name="La Ragione R.M."/>
            <person name="Hildebrand F."/>
            <person name="Pallen M.J."/>
        </authorList>
    </citation>
    <scope>NUCLEOTIDE SEQUENCE [LARGE SCALE GENOMIC DNA]</scope>
    <source>
        <strain evidence="2 3">Sa2BUA9</strain>
    </source>
</reference>
<comment type="caution">
    <text evidence="2">The sequence shown here is derived from an EMBL/GenBank/DDBJ whole genome shotgun (WGS) entry which is preliminary data.</text>
</comment>
<dbReference type="SUPFAM" id="SSF47413">
    <property type="entry name" value="lambda repressor-like DNA-binding domains"/>
    <property type="match status" value="1"/>
</dbReference>
<dbReference type="InterPro" id="IPR001387">
    <property type="entry name" value="Cro/C1-type_HTH"/>
</dbReference>
<evidence type="ECO:0000313" key="3">
    <source>
        <dbReference type="Proteomes" id="UP000640786"/>
    </source>
</evidence>
<dbReference type="Pfam" id="PF21259">
    <property type="entry name" value="Rgg_C"/>
    <property type="match status" value="1"/>
</dbReference>
<dbReference type="Gene3D" id="1.25.40.10">
    <property type="entry name" value="Tetratricopeptide repeat domain"/>
    <property type="match status" value="1"/>
</dbReference>
<dbReference type="InterPro" id="IPR011990">
    <property type="entry name" value="TPR-like_helical_dom_sf"/>
</dbReference>
<dbReference type="NCBIfam" id="TIGR01716">
    <property type="entry name" value="RGG_Cterm"/>
    <property type="match status" value="1"/>
</dbReference>
<dbReference type="InterPro" id="IPR010057">
    <property type="entry name" value="Transcription_activator_Rgg_C"/>
</dbReference>
<protein>
    <submittedName>
        <fullName evidence="2">Helix-turn-helix transcriptional regulator</fullName>
    </submittedName>
</protein>
<dbReference type="PANTHER" id="PTHR37038">
    <property type="entry name" value="TRANSCRIPTIONAL REGULATOR-RELATED"/>
    <property type="match status" value="1"/>
</dbReference>
<evidence type="ECO:0000259" key="1">
    <source>
        <dbReference type="PROSITE" id="PS50943"/>
    </source>
</evidence>
<dbReference type="PROSITE" id="PS50943">
    <property type="entry name" value="HTH_CROC1"/>
    <property type="match status" value="1"/>
</dbReference>
<gene>
    <name evidence="2" type="ORF">H9650_11925</name>
</gene>
<dbReference type="RefSeq" id="WP_154311937.1">
    <property type="nucleotide sequence ID" value="NZ_JACSQO010000005.1"/>
</dbReference>